<gene>
    <name evidence="1" type="ORF">ACFYKX_25535</name>
</gene>
<evidence type="ECO:0000313" key="2">
    <source>
        <dbReference type="Proteomes" id="UP001601059"/>
    </source>
</evidence>
<dbReference type="EMBL" id="JBIACK010000021">
    <property type="protein sequence ID" value="MFE8703939.1"/>
    <property type="molecule type" value="Genomic_DNA"/>
</dbReference>
<comment type="caution">
    <text evidence="1">The sequence shown here is derived from an EMBL/GenBank/DDBJ whole genome shotgun (WGS) entry which is preliminary data.</text>
</comment>
<evidence type="ECO:0000313" key="1">
    <source>
        <dbReference type="EMBL" id="MFE8703939.1"/>
    </source>
</evidence>
<proteinExistence type="predicted"/>
<sequence length="187" mass="22299">MEFYCADLINSYTFRCSYSYNYTSYSAVFLRPLFKGDDTWYLIPDGEETLSDEHYKELKDHAMYYINSEFHRKQPRIIIREGIIQVDEAEWSPMFRRINYELDIFEEYMVSFCLLYLTKEISTEVPCCIKFDKKIASVVFEIPYLAFAPSIHINAILYNWDKADIFVKDTINSLKNLLPSKNKNLFK</sequence>
<accession>A0ABW6KIC0</accession>
<dbReference type="Proteomes" id="UP001601059">
    <property type="component" value="Unassembled WGS sequence"/>
</dbReference>
<name>A0ABW6KIC0_9BACI</name>
<keyword evidence="2" id="KW-1185">Reference proteome</keyword>
<organism evidence="1 2">
    <name type="scientific">Cytobacillus spartinae</name>
    <dbReference type="NCBI Taxonomy" id="3299023"/>
    <lineage>
        <taxon>Bacteria</taxon>
        <taxon>Bacillati</taxon>
        <taxon>Bacillota</taxon>
        <taxon>Bacilli</taxon>
        <taxon>Bacillales</taxon>
        <taxon>Bacillaceae</taxon>
        <taxon>Cytobacillus</taxon>
    </lineage>
</organism>
<dbReference type="RefSeq" id="WP_389364885.1">
    <property type="nucleotide sequence ID" value="NZ_JBIACK010000021.1"/>
</dbReference>
<protein>
    <submittedName>
        <fullName evidence="1">Uncharacterized protein</fullName>
    </submittedName>
</protein>
<reference evidence="1 2" key="1">
    <citation type="submission" date="2024-08" db="EMBL/GenBank/DDBJ databases">
        <title>Two novel Cytobacillus novel species.</title>
        <authorList>
            <person name="Liu G."/>
        </authorList>
    </citation>
    <scope>NUCLEOTIDE SEQUENCE [LARGE SCALE GENOMIC DNA]</scope>
    <source>
        <strain evidence="1 2">FJAT-54145</strain>
    </source>
</reference>